<dbReference type="AlphaFoldDB" id="A0A7S8F4C5"/>
<feature type="region of interest" description="Disordered" evidence="1">
    <location>
        <begin position="64"/>
        <end position="86"/>
    </location>
</feature>
<keyword evidence="4" id="KW-1185">Reference proteome</keyword>
<protein>
    <submittedName>
        <fullName evidence="3">Uncharacterized protein</fullName>
    </submittedName>
</protein>
<dbReference type="Proteomes" id="UP000594459">
    <property type="component" value="Chromosome"/>
</dbReference>
<reference evidence="3 4" key="1">
    <citation type="submission" date="2020-11" db="EMBL/GenBank/DDBJ databases">
        <title>The genome sequence of Erythrobacter sp. 6D36.</title>
        <authorList>
            <person name="Liu Y."/>
        </authorList>
    </citation>
    <scope>NUCLEOTIDE SEQUENCE [LARGE SCALE GENOMIC DNA]</scope>
    <source>
        <strain evidence="3 4">6D36</strain>
    </source>
</reference>
<keyword evidence="2" id="KW-0732">Signal</keyword>
<evidence type="ECO:0000313" key="4">
    <source>
        <dbReference type="Proteomes" id="UP000594459"/>
    </source>
</evidence>
<evidence type="ECO:0000313" key="3">
    <source>
        <dbReference type="EMBL" id="QPC98860.1"/>
    </source>
</evidence>
<dbReference type="RefSeq" id="WP_200981864.1">
    <property type="nucleotide sequence ID" value="NZ_CP064654.1"/>
</dbReference>
<dbReference type="KEGG" id="qso:IRL76_13665"/>
<evidence type="ECO:0000256" key="2">
    <source>
        <dbReference type="SAM" id="SignalP"/>
    </source>
</evidence>
<feature type="signal peptide" evidence="2">
    <location>
        <begin position="1"/>
        <end position="21"/>
    </location>
</feature>
<dbReference type="PROSITE" id="PS51257">
    <property type="entry name" value="PROKAR_LIPOPROTEIN"/>
    <property type="match status" value="1"/>
</dbReference>
<proteinExistence type="predicted"/>
<feature type="chain" id="PRO_5032981626" evidence="2">
    <location>
        <begin position="22"/>
        <end position="86"/>
    </location>
</feature>
<accession>A0A7S8F4C5</accession>
<dbReference type="EMBL" id="CP064654">
    <property type="protein sequence ID" value="QPC98860.1"/>
    <property type="molecule type" value="Genomic_DNA"/>
</dbReference>
<gene>
    <name evidence="3" type="ORF">IRL76_13665</name>
</gene>
<sequence length="86" mass="8777">MKFNKAMIAFSAAALSLGVVACDGPKENAAEDAGEQQAEVVNEQAEAMEDAGQITDAQEDAITDAAEDKADAMEEAGEAADNADGN</sequence>
<organism evidence="3 4">
    <name type="scientific">Qipengyuania soli</name>
    <dbReference type="NCBI Taxonomy" id="2782568"/>
    <lineage>
        <taxon>Bacteria</taxon>
        <taxon>Pseudomonadati</taxon>
        <taxon>Pseudomonadota</taxon>
        <taxon>Alphaproteobacteria</taxon>
        <taxon>Sphingomonadales</taxon>
        <taxon>Erythrobacteraceae</taxon>
        <taxon>Qipengyuania</taxon>
    </lineage>
</organism>
<name>A0A7S8F4C5_9SPHN</name>
<evidence type="ECO:0000256" key="1">
    <source>
        <dbReference type="SAM" id="MobiDB-lite"/>
    </source>
</evidence>